<evidence type="ECO:0000256" key="1">
    <source>
        <dbReference type="SAM" id="MobiDB-lite"/>
    </source>
</evidence>
<dbReference type="OrthoDB" id="5132737at2759"/>
<name>A0A6A5WFZ5_9PLEO</name>
<dbReference type="AlphaFoldDB" id="A0A6A5WFZ5"/>
<organism evidence="3 4">
    <name type="scientific">Amniculicola lignicola CBS 123094</name>
    <dbReference type="NCBI Taxonomy" id="1392246"/>
    <lineage>
        <taxon>Eukaryota</taxon>
        <taxon>Fungi</taxon>
        <taxon>Dikarya</taxon>
        <taxon>Ascomycota</taxon>
        <taxon>Pezizomycotina</taxon>
        <taxon>Dothideomycetes</taxon>
        <taxon>Pleosporomycetidae</taxon>
        <taxon>Pleosporales</taxon>
        <taxon>Amniculicolaceae</taxon>
        <taxon>Amniculicola</taxon>
    </lineage>
</organism>
<evidence type="ECO:0000313" key="4">
    <source>
        <dbReference type="Proteomes" id="UP000799779"/>
    </source>
</evidence>
<keyword evidence="4" id="KW-1185">Reference proteome</keyword>
<proteinExistence type="predicted"/>
<dbReference type="Pfam" id="PF25545">
    <property type="entry name" value="DUF7924"/>
    <property type="match status" value="1"/>
</dbReference>
<protein>
    <recommendedName>
        <fullName evidence="2">DUF7924 domain-containing protein</fullName>
    </recommendedName>
</protein>
<accession>A0A6A5WFZ5</accession>
<dbReference type="PANTHER" id="PTHR42470:SF2">
    <property type="match status" value="1"/>
</dbReference>
<evidence type="ECO:0000313" key="3">
    <source>
        <dbReference type="EMBL" id="KAF1996556.1"/>
    </source>
</evidence>
<dbReference type="Proteomes" id="UP000799779">
    <property type="component" value="Unassembled WGS sequence"/>
</dbReference>
<feature type="region of interest" description="Disordered" evidence="1">
    <location>
        <begin position="1"/>
        <end position="180"/>
    </location>
</feature>
<feature type="region of interest" description="Disordered" evidence="1">
    <location>
        <begin position="491"/>
        <end position="535"/>
    </location>
</feature>
<gene>
    <name evidence="3" type="ORF">P154DRAFT_537919</name>
</gene>
<feature type="compositionally biased region" description="Basic and acidic residues" evidence="1">
    <location>
        <begin position="119"/>
        <end position="132"/>
    </location>
</feature>
<feature type="compositionally biased region" description="Polar residues" evidence="1">
    <location>
        <begin position="511"/>
        <end position="520"/>
    </location>
</feature>
<dbReference type="EMBL" id="ML977624">
    <property type="protein sequence ID" value="KAF1996556.1"/>
    <property type="molecule type" value="Genomic_DNA"/>
</dbReference>
<dbReference type="PANTHER" id="PTHR42470">
    <property type="entry name" value="VAST DOMAIN-CONTAINING PROTEIN"/>
    <property type="match status" value="1"/>
</dbReference>
<feature type="compositionally biased region" description="Basic and acidic residues" evidence="1">
    <location>
        <begin position="170"/>
        <end position="180"/>
    </location>
</feature>
<feature type="compositionally biased region" description="Polar residues" evidence="1">
    <location>
        <begin position="53"/>
        <end position="62"/>
    </location>
</feature>
<reference evidence="3" key="1">
    <citation type="journal article" date="2020" name="Stud. Mycol.">
        <title>101 Dothideomycetes genomes: a test case for predicting lifestyles and emergence of pathogens.</title>
        <authorList>
            <person name="Haridas S."/>
            <person name="Albert R."/>
            <person name="Binder M."/>
            <person name="Bloem J."/>
            <person name="Labutti K."/>
            <person name="Salamov A."/>
            <person name="Andreopoulos B."/>
            <person name="Baker S."/>
            <person name="Barry K."/>
            <person name="Bills G."/>
            <person name="Bluhm B."/>
            <person name="Cannon C."/>
            <person name="Castanera R."/>
            <person name="Culley D."/>
            <person name="Daum C."/>
            <person name="Ezra D."/>
            <person name="Gonzalez J."/>
            <person name="Henrissat B."/>
            <person name="Kuo A."/>
            <person name="Liang C."/>
            <person name="Lipzen A."/>
            <person name="Lutzoni F."/>
            <person name="Magnuson J."/>
            <person name="Mondo S."/>
            <person name="Nolan M."/>
            <person name="Ohm R."/>
            <person name="Pangilinan J."/>
            <person name="Park H.-J."/>
            <person name="Ramirez L."/>
            <person name="Alfaro M."/>
            <person name="Sun H."/>
            <person name="Tritt A."/>
            <person name="Yoshinaga Y."/>
            <person name="Zwiers L.-H."/>
            <person name="Turgeon B."/>
            <person name="Goodwin S."/>
            <person name="Spatafora J."/>
            <person name="Crous P."/>
            <person name="Grigoriev I."/>
        </authorList>
    </citation>
    <scope>NUCLEOTIDE SEQUENCE</scope>
    <source>
        <strain evidence="3">CBS 123094</strain>
    </source>
</reference>
<sequence>MSHNRDKLAPQTHRQQSSKQKEQETRPRGVHKEQRPLRRRARLSPRSGEDVEQQLSPTAKKTLQQRDRSTAPQPRHKRLRETEDPPANVTPASFSKRRRTSPQDVAATPAIEASPDPIDYWRREQAWPKEYFEPEDTMNHLLARTKSTPSLRRKRSEGSLVARSTTPSDQKPRDEKSAPYRDARYETLLETKGIFMIENREGPKKESKDMCRKLLADDQDVPQVSRFSDDIFKSTCQRIQNRNEAKIIQDITRLIVPSAEELTDFGAEHLEYLVEAVNEGWNNSIPLTGTRPQPDYSVGFKRNAFSDDQHKKLSPFIGEFLSGDLSFFMATYYMYFPFLTCEVKCSAAALDIADRQNAHSITLAVRAVVELFRLVKREEEIHRDILAFSVSHDHRSVRIYGHYAVIDGAGTSFYRHPIHTFDFTALDGKDRWTAYKFTKSVYNSWMPTHFRRICSAVDDLPSELDFEVPPLQPGSGFSGIASHHLSRSFVRSTSQLEDRSESGIEDERDITPNTSFTAQGASKKPRGMRQERTLS</sequence>
<dbReference type="InterPro" id="IPR057684">
    <property type="entry name" value="DUF7924"/>
</dbReference>
<evidence type="ECO:0000259" key="2">
    <source>
        <dbReference type="Pfam" id="PF25545"/>
    </source>
</evidence>
<feature type="compositionally biased region" description="Basic and acidic residues" evidence="1">
    <location>
        <begin position="19"/>
        <end position="36"/>
    </location>
</feature>
<feature type="domain" description="DUF7924" evidence="2">
    <location>
        <begin position="232"/>
        <end position="457"/>
    </location>
</feature>